<evidence type="ECO:0000256" key="1">
    <source>
        <dbReference type="ARBA" id="ARBA00022460"/>
    </source>
</evidence>
<dbReference type="PANTHER" id="PTHR10380:SF218">
    <property type="entry name" value="ADULT CUTICLE PROTEIN 65AA-RELATED"/>
    <property type="match status" value="1"/>
</dbReference>
<dbReference type="AlphaFoldDB" id="A0A0N0BHM1"/>
<dbReference type="GO" id="GO:0008010">
    <property type="term" value="F:structural constituent of chitin-based larval cuticle"/>
    <property type="evidence" value="ECO:0007669"/>
    <property type="project" value="TreeGrafter"/>
</dbReference>
<proteinExistence type="predicted"/>
<keyword evidence="3" id="KW-1133">Transmembrane helix</keyword>
<dbReference type="InterPro" id="IPR000618">
    <property type="entry name" value="Insect_cuticle"/>
</dbReference>
<sequence length="220" mass="24291">MPLNERVSLKEFRKEFRQIIWVYCQTLVAFTLLVVAAFAAPQGHQEDVLLVKETPSDNIGVGHYNYGYELSNGQAHHESAELLNAGTENESLAVRGSFTWVDPQTNVRYTVNYVADENGFQPQAVAIAAPPAVVPQQVVLVKETPSDNVGLGGYNYGFQLSDGQAREETAELVGGGTDEQFLRFRGSFSFVDPHTNVAYTVNYVADENGFHPEGEHLPRV</sequence>
<feature type="transmembrane region" description="Helical" evidence="3">
    <location>
        <begin position="20"/>
        <end position="40"/>
    </location>
</feature>
<dbReference type="Pfam" id="PF00379">
    <property type="entry name" value="Chitin_bind_4"/>
    <property type="match status" value="2"/>
</dbReference>
<keyword evidence="3" id="KW-0472">Membrane</keyword>
<organism evidence="4 5">
    <name type="scientific">Melipona quadrifasciata</name>
    <dbReference type="NCBI Taxonomy" id="166423"/>
    <lineage>
        <taxon>Eukaryota</taxon>
        <taxon>Metazoa</taxon>
        <taxon>Ecdysozoa</taxon>
        <taxon>Arthropoda</taxon>
        <taxon>Hexapoda</taxon>
        <taxon>Insecta</taxon>
        <taxon>Pterygota</taxon>
        <taxon>Neoptera</taxon>
        <taxon>Endopterygota</taxon>
        <taxon>Hymenoptera</taxon>
        <taxon>Apocrita</taxon>
        <taxon>Aculeata</taxon>
        <taxon>Apoidea</taxon>
        <taxon>Anthophila</taxon>
        <taxon>Apidae</taxon>
        <taxon>Melipona</taxon>
    </lineage>
</organism>
<evidence type="ECO:0000256" key="2">
    <source>
        <dbReference type="PROSITE-ProRule" id="PRU00497"/>
    </source>
</evidence>
<name>A0A0N0BHM1_9HYME</name>
<dbReference type="PROSITE" id="PS51155">
    <property type="entry name" value="CHIT_BIND_RR_2"/>
    <property type="match status" value="2"/>
</dbReference>
<accession>A0A0N0BHM1</accession>
<keyword evidence="5" id="KW-1185">Reference proteome</keyword>
<keyword evidence="3" id="KW-0812">Transmembrane</keyword>
<protein>
    <submittedName>
        <fullName evidence="4">Endocuticle structural protein SgAbd-6</fullName>
    </submittedName>
</protein>
<gene>
    <name evidence="4" type="ORF">WN51_11603</name>
</gene>
<dbReference type="Proteomes" id="UP000053105">
    <property type="component" value="Unassembled WGS sequence"/>
</dbReference>
<dbReference type="OrthoDB" id="7255276at2759"/>
<evidence type="ECO:0000313" key="5">
    <source>
        <dbReference type="Proteomes" id="UP000053105"/>
    </source>
</evidence>
<dbReference type="InterPro" id="IPR050468">
    <property type="entry name" value="Cuticle_Struct_Prot"/>
</dbReference>
<reference evidence="4 5" key="1">
    <citation type="submission" date="2015-07" db="EMBL/GenBank/DDBJ databases">
        <title>The genome of Melipona quadrifasciata.</title>
        <authorList>
            <person name="Pan H."/>
            <person name="Kapheim K."/>
        </authorList>
    </citation>
    <scope>NUCLEOTIDE SEQUENCE [LARGE SCALE GENOMIC DNA]</scope>
    <source>
        <strain evidence="4">0111107301</strain>
        <tissue evidence="4">Whole body</tissue>
    </source>
</reference>
<keyword evidence="1 2" id="KW-0193">Cuticle</keyword>
<dbReference type="PANTHER" id="PTHR10380">
    <property type="entry name" value="CUTICLE PROTEIN"/>
    <property type="match status" value="1"/>
</dbReference>
<dbReference type="GO" id="GO:0062129">
    <property type="term" value="C:chitin-based extracellular matrix"/>
    <property type="evidence" value="ECO:0007669"/>
    <property type="project" value="TreeGrafter"/>
</dbReference>
<dbReference type="STRING" id="166423.A0A0N0BHM1"/>
<evidence type="ECO:0000313" key="4">
    <source>
        <dbReference type="EMBL" id="KOX76272.1"/>
    </source>
</evidence>
<dbReference type="EMBL" id="KQ435750">
    <property type="protein sequence ID" value="KOX76272.1"/>
    <property type="molecule type" value="Genomic_DNA"/>
</dbReference>
<evidence type="ECO:0000256" key="3">
    <source>
        <dbReference type="SAM" id="Phobius"/>
    </source>
</evidence>